<feature type="signal peptide" evidence="1">
    <location>
        <begin position="1"/>
        <end position="24"/>
    </location>
</feature>
<sequence>MASARLALRAALACLVLSIEPARAQARRPVPALVHRPPPAPPFVPTAALSSLRLGSSVPRQLLLLDRCPGACTWELNDFALVRVTISVGF</sequence>
<comment type="caution">
    <text evidence="2">The sequence shown here is derived from an EMBL/GenBank/DDBJ whole genome shotgun (WGS) entry which is preliminary data.</text>
</comment>
<dbReference type="Proteomes" id="UP000321750">
    <property type="component" value="Unassembled WGS sequence"/>
</dbReference>
<dbReference type="EMBL" id="BJZV01000023">
    <property type="protein sequence ID" value="GEP11837.1"/>
    <property type="molecule type" value="Genomic_DNA"/>
</dbReference>
<name>A0A512JPG3_9HYPH</name>
<proteinExistence type="predicted"/>
<dbReference type="RefSeq" id="WP_147048247.1">
    <property type="nucleotide sequence ID" value="NZ_BJZV01000023.1"/>
</dbReference>
<keyword evidence="3" id="KW-1185">Reference proteome</keyword>
<reference evidence="2 3" key="1">
    <citation type="submission" date="2019-07" db="EMBL/GenBank/DDBJ databases">
        <title>Whole genome shotgun sequence of Methylobacterium gnaphalii NBRC 107716.</title>
        <authorList>
            <person name="Hosoyama A."/>
            <person name="Uohara A."/>
            <person name="Ohji S."/>
            <person name="Ichikawa N."/>
        </authorList>
    </citation>
    <scope>NUCLEOTIDE SEQUENCE [LARGE SCALE GENOMIC DNA]</scope>
    <source>
        <strain evidence="2 3">NBRC 107716</strain>
    </source>
</reference>
<gene>
    <name evidence="2" type="ORF">MGN01_36820</name>
</gene>
<evidence type="ECO:0000313" key="2">
    <source>
        <dbReference type="EMBL" id="GEP11837.1"/>
    </source>
</evidence>
<protein>
    <submittedName>
        <fullName evidence="2">Uncharacterized protein</fullName>
    </submittedName>
</protein>
<organism evidence="2 3">
    <name type="scientific">Methylobacterium gnaphalii</name>
    <dbReference type="NCBI Taxonomy" id="1010610"/>
    <lineage>
        <taxon>Bacteria</taxon>
        <taxon>Pseudomonadati</taxon>
        <taxon>Pseudomonadota</taxon>
        <taxon>Alphaproteobacteria</taxon>
        <taxon>Hyphomicrobiales</taxon>
        <taxon>Methylobacteriaceae</taxon>
        <taxon>Methylobacterium</taxon>
    </lineage>
</organism>
<accession>A0A512JPG3</accession>
<feature type="chain" id="PRO_5021866797" evidence="1">
    <location>
        <begin position="25"/>
        <end position="90"/>
    </location>
</feature>
<evidence type="ECO:0000313" key="3">
    <source>
        <dbReference type="Proteomes" id="UP000321750"/>
    </source>
</evidence>
<dbReference type="AlphaFoldDB" id="A0A512JPG3"/>
<keyword evidence="1" id="KW-0732">Signal</keyword>
<evidence type="ECO:0000256" key="1">
    <source>
        <dbReference type="SAM" id="SignalP"/>
    </source>
</evidence>